<protein>
    <submittedName>
        <fullName evidence="3">Uncharacterized protein</fullName>
    </submittedName>
</protein>
<proteinExistence type="predicted"/>
<dbReference type="InterPro" id="IPR038729">
    <property type="entry name" value="Rad50/SbcC_AAA"/>
</dbReference>
<dbReference type="InterPro" id="IPR003959">
    <property type="entry name" value="ATPase_AAA_core"/>
</dbReference>
<name>D0LZ97_HALO1</name>
<dbReference type="KEGG" id="hoh:Hoch_3860"/>
<evidence type="ECO:0000313" key="3">
    <source>
        <dbReference type="EMBL" id="ACY16359.1"/>
    </source>
</evidence>
<dbReference type="Pfam" id="PF13304">
    <property type="entry name" value="AAA_21"/>
    <property type="match status" value="1"/>
</dbReference>
<reference evidence="3 4" key="1">
    <citation type="journal article" date="2010" name="Stand. Genomic Sci.">
        <title>Complete genome sequence of Haliangium ochraceum type strain (SMP-2).</title>
        <authorList>
            <consortium name="US DOE Joint Genome Institute (JGI-PGF)"/>
            <person name="Ivanova N."/>
            <person name="Daum C."/>
            <person name="Lang E."/>
            <person name="Abt B."/>
            <person name="Kopitz M."/>
            <person name="Saunders E."/>
            <person name="Lapidus A."/>
            <person name="Lucas S."/>
            <person name="Glavina Del Rio T."/>
            <person name="Nolan M."/>
            <person name="Tice H."/>
            <person name="Copeland A."/>
            <person name="Cheng J.F."/>
            <person name="Chen F."/>
            <person name="Bruce D."/>
            <person name="Goodwin L."/>
            <person name="Pitluck S."/>
            <person name="Mavromatis K."/>
            <person name="Pati A."/>
            <person name="Mikhailova N."/>
            <person name="Chen A."/>
            <person name="Palaniappan K."/>
            <person name="Land M."/>
            <person name="Hauser L."/>
            <person name="Chang Y.J."/>
            <person name="Jeffries C.D."/>
            <person name="Detter J.C."/>
            <person name="Brettin T."/>
            <person name="Rohde M."/>
            <person name="Goker M."/>
            <person name="Bristow J."/>
            <person name="Markowitz V."/>
            <person name="Eisen J.A."/>
            <person name="Hugenholtz P."/>
            <person name="Kyrpides N.C."/>
            <person name="Klenk H.P."/>
        </authorList>
    </citation>
    <scope>NUCLEOTIDE SEQUENCE [LARGE SCALE GENOMIC DNA]</scope>
    <source>
        <strain evidence="4">DSM 14365 / CIP 107738 / JCM 11303 / AJ 13395 / SMP-2</strain>
    </source>
</reference>
<dbReference type="GO" id="GO:0016887">
    <property type="term" value="F:ATP hydrolysis activity"/>
    <property type="evidence" value="ECO:0007669"/>
    <property type="project" value="InterPro"/>
</dbReference>
<gene>
    <name evidence="3" type="ordered locus">Hoch_3860</name>
</gene>
<dbReference type="InterPro" id="IPR027417">
    <property type="entry name" value="P-loop_NTPase"/>
</dbReference>
<dbReference type="Gene3D" id="3.40.50.300">
    <property type="entry name" value="P-loop containing nucleotide triphosphate hydrolases"/>
    <property type="match status" value="2"/>
</dbReference>
<organism evidence="3 4">
    <name type="scientific">Haliangium ochraceum (strain DSM 14365 / JCM 11303 / SMP-2)</name>
    <dbReference type="NCBI Taxonomy" id="502025"/>
    <lineage>
        <taxon>Bacteria</taxon>
        <taxon>Pseudomonadati</taxon>
        <taxon>Myxococcota</taxon>
        <taxon>Polyangia</taxon>
        <taxon>Haliangiales</taxon>
        <taxon>Kofleriaceae</taxon>
        <taxon>Haliangium</taxon>
    </lineage>
</organism>
<sequence length="345" mass="37633">MLPSLEIRGFRCFRELSIAPLGRINLIVGNNGVGKTALLEALRLHAAQGEALAELWRILETRSEFAMMRASQERHRQVVDWPRAFYEPHVHTHEASISVGSRVGARDSVQLQLELSSLALLGARGWMGLSIGGASVSISLETADLAHPLAAPPRACMYLDHNGLSAEDCVRIWEALPRDERSALILPALRLVAPDIHKIKMGEIPGPAGHGARVPQVTRGSHPGSEPLHGLGSGAKRLFDIALGLTCARGGVFLLDEFENSLHPSVQPLLWRYLFDVALADDVQVFVTTHSWDCIHSFYAAGIDHPGVGAVLRLERGEGAFSDVHVEHFSDSDVAVFMEQAIDLR</sequence>
<dbReference type="PANTHER" id="PTHR43581">
    <property type="entry name" value="ATP/GTP PHOSPHATASE"/>
    <property type="match status" value="1"/>
</dbReference>
<dbReference type="HOGENOM" id="CLU_063816_1_0_7"/>
<feature type="domain" description="ATPase AAA-type core" evidence="1">
    <location>
        <begin position="226"/>
        <end position="291"/>
    </location>
</feature>
<dbReference type="GO" id="GO:0006302">
    <property type="term" value="P:double-strand break repair"/>
    <property type="evidence" value="ECO:0007669"/>
    <property type="project" value="InterPro"/>
</dbReference>
<evidence type="ECO:0000259" key="2">
    <source>
        <dbReference type="Pfam" id="PF13476"/>
    </source>
</evidence>
<dbReference type="PANTHER" id="PTHR43581:SF4">
    <property type="entry name" value="ATP_GTP PHOSPHATASE"/>
    <property type="match status" value="1"/>
</dbReference>
<dbReference type="GO" id="GO:0005524">
    <property type="term" value="F:ATP binding"/>
    <property type="evidence" value="ECO:0007669"/>
    <property type="project" value="InterPro"/>
</dbReference>
<feature type="domain" description="Rad50/SbcC-type AAA" evidence="2">
    <location>
        <begin position="4"/>
        <end position="44"/>
    </location>
</feature>
<dbReference type="InterPro" id="IPR051396">
    <property type="entry name" value="Bact_Antivir_Def_Nuclease"/>
</dbReference>
<dbReference type="Proteomes" id="UP000001880">
    <property type="component" value="Chromosome"/>
</dbReference>
<evidence type="ECO:0000313" key="4">
    <source>
        <dbReference type="Proteomes" id="UP000001880"/>
    </source>
</evidence>
<dbReference type="InterPro" id="IPR014555">
    <property type="entry name" value="RecF-like"/>
</dbReference>
<evidence type="ECO:0000259" key="1">
    <source>
        <dbReference type="Pfam" id="PF13304"/>
    </source>
</evidence>
<dbReference type="EMBL" id="CP001804">
    <property type="protein sequence ID" value="ACY16359.1"/>
    <property type="molecule type" value="Genomic_DNA"/>
</dbReference>
<dbReference type="PIRSF" id="PIRSF029347">
    <property type="entry name" value="RecF"/>
    <property type="match status" value="1"/>
</dbReference>
<dbReference type="Pfam" id="PF13476">
    <property type="entry name" value="AAA_23"/>
    <property type="match status" value="1"/>
</dbReference>
<dbReference type="eggNOG" id="COG4637">
    <property type="taxonomic scope" value="Bacteria"/>
</dbReference>
<dbReference type="RefSeq" id="WP_012828958.1">
    <property type="nucleotide sequence ID" value="NC_013440.1"/>
</dbReference>
<dbReference type="OrthoDB" id="3322489at2"/>
<dbReference type="SUPFAM" id="SSF52540">
    <property type="entry name" value="P-loop containing nucleoside triphosphate hydrolases"/>
    <property type="match status" value="1"/>
</dbReference>
<accession>D0LZ97</accession>
<dbReference type="AlphaFoldDB" id="D0LZ97"/>
<dbReference type="STRING" id="502025.Hoch_3860"/>
<keyword evidence="4" id="KW-1185">Reference proteome</keyword>